<dbReference type="InterPro" id="IPR000795">
    <property type="entry name" value="T_Tr_GTP-bd_dom"/>
</dbReference>
<evidence type="ECO:0000256" key="1">
    <source>
        <dbReference type="SAM" id="MobiDB-lite"/>
    </source>
</evidence>
<feature type="compositionally biased region" description="Acidic residues" evidence="1">
    <location>
        <begin position="490"/>
        <end position="499"/>
    </location>
</feature>
<evidence type="ECO:0000259" key="2">
    <source>
        <dbReference type="PROSITE" id="PS51722"/>
    </source>
</evidence>
<organism evidence="3 4">
    <name type="scientific">Plasmodium fragile</name>
    <dbReference type="NCBI Taxonomy" id="5857"/>
    <lineage>
        <taxon>Eukaryota</taxon>
        <taxon>Sar</taxon>
        <taxon>Alveolata</taxon>
        <taxon>Apicomplexa</taxon>
        <taxon>Aconoidasida</taxon>
        <taxon>Haemosporida</taxon>
        <taxon>Plasmodiidae</taxon>
        <taxon>Plasmodium</taxon>
        <taxon>Plasmodium (Plasmodium)</taxon>
    </lineage>
</organism>
<evidence type="ECO:0000313" key="4">
    <source>
        <dbReference type="Proteomes" id="UP000054561"/>
    </source>
</evidence>
<dbReference type="GO" id="GO:0003924">
    <property type="term" value="F:GTPase activity"/>
    <property type="evidence" value="ECO:0007669"/>
    <property type="project" value="InterPro"/>
</dbReference>
<dbReference type="InterPro" id="IPR009000">
    <property type="entry name" value="Transl_B-barrel_sf"/>
</dbReference>
<dbReference type="SUPFAM" id="SSF52540">
    <property type="entry name" value="P-loop containing nucleoside triphosphate hydrolases"/>
    <property type="match status" value="1"/>
</dbReference>
<evidence type="ECO:0000313" key="3">
    <source>
        <dbReference type="EMBL" id="KJP85350.1"/>
    </source>
</evidence>
<dbReference type="InterPro" id="IPR049394">
    <property type="entry name" value="eEFSec_C"/>
</dbReference>
<dbReference type="PANTHER" id="PTHR43721:SF11">
    <property type="entry name" value="SELENOCYSTEINE-SPECIFIC ELONGATION FACTOR"/>
    <property type="match status" value="1"/>
</dbReference>
<dbReference type="PANTHER" id="PTHR43721">
    <property type="entry name" value="ELONGATION FACTOR TU-RELATED"/>
    <property type="match status" value="1"/>
</dbReference>
<dbReference type="GO" id="GO:0001514">
    <property type="term" value="P:selenocysteine incorporation"/>
    <property type="evidence" value="ECO:0007669"/>
    <property type="project" value="TreeGrafter"/>
</dbReference>
<dbReference type="InterPro" id="IPR027417">
    <property type="entry name" value="P-loop_NTPase"/>
</dbReference>
<feature type="region of interest" description="Disordered" evidence="1">
    <location>
        <begin position="484"/>
        <end position="523"/>
    </location>
</feature>
<dbReference type="PROSITE" id="PS51722">
    <property type="entry name" value="G_TR_2"/>
    <property type="match status" value="1"/>
</dbReference>
<dbReference type="VEuPathDB" id="PlasmoDB:AK88_05011"/>
<protein>
    <recommendedName>
        <fullName evidence="2">Tr-type G domain-containing protein</fullName>
    </recommendedName>
</protein>
<accession>A0A0D9QE62</accession>
<dbReference type="Pfam" id="PF00009">
    <property type="entry name" value="GTP_EFTU"/>
    <property type="match status" value="1"/>
</dbReference>
<feature type="region of interest" description="Disordered" evidence="1">
    <location>
        <begin position="276"/>
        <end position="308"/>
    </location>
</feature>
<dbReference type="GeneID" id="24270325"/>
<feature type="domain" description="Tr-type G" evidence="2">
    <location>
        <begin position="1"/>
        <end position="239"/>
    </location>
</feature>
<proteinExistence type="predicted"/>
<reference evidence="3 4" key="1">
    <citation type="submission" date="2014-03" db="EMBL/GenBank/DDBJ databases">
        <title>The Genome Sequence of Plasmodium fragile nilgiri.</title>
        <authorList>
            <consortium name="The Broad Institute Genomics Platform"/>
            <consortium name="The Broad Institute Genome Sequencing Center for Infectious Disease"/>
            <person name="Neafsey D."/>
            <person name="Duraisingh M."/>
            <person name="Young S.K."/>
            <person name="Zeng Q."/>
            <person name="Gargeya S."/>
            <person name="Abouelleil A."/>
            <person name="Alvarado L."/>
            <person name="Chapman S.B."/>
            <person name="Gainer-Dewar J."/>
            <person name="Goldberg J."/>
            <person name="Griggs A."/>
            <person name="Gujja S."/>
            <person name="Hansen M."/>
            <person name="Howarth C."/>
            <person name="Imamovic A."/>
            <person name="Larimer J."/>
            <person name="Pearson M."/>
            <person name="Poon T.W."/>
            <person name="Priest M."/>
            <person name="Roberts A."/>
            <person name="Saif S."/>
            <person name="Shea T."/>
            <person name="Sykes S."/>
            <person name="Wortman J."/>
            <person name="Nusbaum C."/>
            <person name="Birren B."/>
        </authorList>
    </citation>
    <scope>NUCLEOTIDE SEQUENCE [LARGE SCALE GENOMIC DNA]</scope>
    <source>
        <strain evidence="4">nilgiri</strain>
    </source>
</reference>
<feature type="region of interest" description="Disordered" evidence="1">
    <location>
        <begin position="81"/>
        <end position="104"/>
    </location>
</feature>
<feature type="region of interest" description="Disordered" evidence="1">
    <location>
        <begin position="449"/>
        <end position="469"/>
    </location>
</feature>
<dbReference type="AlphaFoldDB" id="A0A0D9QE62"/>
<name>A0A0D9QE62_PLAFR</name>
<dbReference type="InterPro" id="IPR050055">
    <property type="entry name" value="EF-Tu_GTPase"/>
</dbReference>
<gene>
    <name evidence="3" type="ORF">AK88_05011</name>
</gene>
<sequence>MINVNVGVLGHVDSGKTSLCRCLSEVLSTCALDKHRQSQERGITIDLGFSSFYLKRRRSQRGAQESDSHSEEVKTGDILNGKRCDEERGDGEVTTGEGSAGPLNCSPPEEETLQVCLVDCPGHHSLLNCIIMGAEITDMVLLLIDITKGIQKQTVECLVLCEVLQRDIVVVLNKIDLVPPEQRKTRVNLMKDKIELVFRSKPGLRNLKWYVVGLSADSKRAAQVTATGDALTSTPPTDSHAHHVRGSDCGASASPPRSENVRQLINLLKEVIRVPARRGNRPRAGGGGSGSGDEDEDEGEGQPRNHPDEFYFLYDHTFDVKGKGRVYTGTVIRGTITKNTTVSILPMKEKGKVKAIQSFKQTVDEGTQGNRLSLLICNDHIRSTGKKTERGVIVTEFSNISHFTTFICRVKLVQYYGRSVNSGELLSCVIGFSTSPCYGYFFRPINNHKTTGGENPSQHNNTNKKKKFDPKGNYLLINQLTYKQEKENKEEEEEEEEEEEKKKKKTSTDNLNSNEYNTKDIENKNPTSDEDIFFLVMLKKKIHCYTKEKCIFIKNEENLNCRICLHGIIEDIVDHGYPQQKAPFIVGKKPTLHDFPRFNSFKLLTQKRKVGQIERIQDNHTVICKNMFQCSTQVTPYMRQQVCLVHAGHKNDVSDVHVRYVGVVTAPFAKNGKFIAHFEDDLSSVKENYKSFLLLINYYKDALTKRKVFL</sequence>
<dbReference type="PRINTS" id="PR00315">
    <property type="entry name" value="ELONGATNFCT"/>
</dbReference>
<dbReference type="SUPFAM" id="SSF50447">
    <property type="entry name" value="Translation proteins"/>
    <property type="match status" value="1"/>
</dbReference>
<dbReference type="GO" id="GO:0003746">
    <property type="term" value="F:translation elongation factor activity"/>
    <property type="evidence" value="ECO:0007669"/>
    <property type="project" value="TreeGrafter"/>
</dbReference>
<dbReference type="Gene3D" id="3.40.50.300">
    <property type="entry name" value="P-loop containing nucleotide triphosphate hydrolases"/>
    <property type="match status" value="1"/>
</dbReference>
<dbReference type="Gene3D" id="2.40.30.10">
    <property type="entry name" value="Translation factors"/>
    <property type="match status" value="1"/>
</dbReference>
<dbReference type="OrthoDB" id="2067at2759"/>
<dbReference type="EMBL" id="KQ001731">
    <property type="protein sequence ID" value="KJP85350.1"/>
    <property type="molecule type" value="Genomic_DNA"/>
</dbReference>
<dbReference type="OMA" id="IPFMNKT"/>
<dbReference type="Proteomes" id="UP000054561">
    <property type="component" value="Unassembled WGS sequence"/>
</dbReference>
<dbReference type="GO" id="GO:0005525">
    <property type="term" value="F:GTP binding"/>
    <property type="evidence" value="ECO:0007669"/>
    <property type="project" value="InterPro"/>
</dbReference>
<feature type="region of interest" description="Disordered" evidence="1">
    <location>
        <begin position="226"/>
        <end position="258"/>
    </location>
</feature>
<dbReference type="Pfam" id="PF21131">
    <property type="entry name" value="eEFSec_4th"/>
    <property type="match status" value="1"/>
</dbReference>
<feature type="compositionally biased region" description="Polar residues" evidence="1">
    <location>
        <begin position="449"/>
        <end position="461"/>
    </location>
</feature>
<feature type="compositionally biased region" description="Polar residues" evidence="1">
    <location>
        <begin position="226"/>
        <end position="237"/>
    </location>
</feature>
<dbReference type="RefSeq" id="XP_012338038.1">
    <property type="nucleotide sequence ID" value="XM_012482615.1"/>
</dbReference>
<keyword evidence="4" id="KW-1185">Reference proteome</keyword>